<feature type="compositionally biased region" description="Basic and acidic residues" evidence="2">
    <location>
        <begin position="73"/>
        <end position="86"/>
    </location>
</feature>
<evidence type="ECO:0000256" key="2">
    <source>
        <dbReference type="SAM" id="MobiDB-lite"/>
    </source>
</evidence>
<dbReference type="GO" id="GO:0008270">
    <property type="term" value="F:zinc ion binding"/>
    <property type="evidence" value="ECO:0007669"/>
    <property type="project" value="UniProtKB-KW"/>
</dbReference>
<protein>
    <recommendedName>
        <fullName evidence="3">CCHC-type domain-containing protein</fullName>
    </recommendedName>
</protein>
<reference evidence="4" key="1">
    <citation type="submission" date="2020-08" db="EMBL/GenBank/DDBJ databases">
        <title>Multicomponent nature underlies the extraordinary mechanical properties of spider dragline silk.</title>
        <authorList>
            <person name="Kono N."/>
            <person name="Nakamura H."/>
            <person name="Mori M."/>
            <person name="Yoshida Y."/>
            <person name="Ohtoshi R."/>
            <person name="Malay A.D."/>
            <person name="Moran D.A.P."/>
            <person name="Tomita M."/>
            <person name="Numata K."/>
            <person name="Arakawa K."/>
        </authorList>
    </citation>
    <scope>NUCLEOTIDE SEQUENCE</scope>
</reference>
<feature type="compositionally biased region" description="Polar residues" evidence="2">
    <location>
        <begin position="62"/>
        <end position="72"/>
    </location>
</feature>
<dbReference type="OrthoDB" id="6783097at2759"/>
<proteinExistence type="predicted"/>
<keyword evidence="1" id="KW-0863">Zinc-finger</keyword>
<keyword evidence="5" id="KW-1185">Reference proteome</keyword>
<keyword evidence="1" id="KW-0479">Metal-binding</keyword>
<dbReference type="Gene3D" id="2.40.70.10">
    <property type="entry name" value="Acid Proteases"/>
    <property type="match status" value="1"/>
</dbReference>
<keyword evidence="1" id="KW-0862">Zinc</keyword>
<dbReference type="GO" id="GO:0003676">
    <property type="term" value="F:nucleic acid binding"/>
    <property type="evidence" value="ECO:0007669"/>
    <property type="project" value="InterPro"/>
</dbReference>
<comment type="caution">
    <text evidence="4">The sequence shown here is derived from an EMBL/GenBank/DDBJ whole genome shotgun (WGS) entry which is preliminary data.</text>
</comment>
<accession>A0A8X6TFM9</accession>
<gene>
    <name evidence="4" type="primary">NCL1_18726</name>
    <name evidence="4" type="ORF">NPIL_296491</name>
</gene>
<sequence length="275" mass="30982">METELEKRIKWRWKSSEFYPCLKGSCKCGNKLSEVVCLIEQTSWKLRRSLPSGPKSHVKASETLNDGRQVSSRKPERLPKREYSHEVPTERSSLKCYGCGKQGEIKSRCPTCNPNSSQRTDIATNHITASTAQTRSPRLTLIDITFCGKKGRVCADTGSSHSIAGEKMYQIFKDKGFIFQETTLAMSLADGQQTTGEVFTTQVMIEIEGRSVLTKFIILPKAKGNRILLGLILDVKNACWYFWDNPTHKYPFGEELDTTSIAEMSSNTCQFKEGE</sequence>
<evidence type="ECO:0000313" key="5">
    <source>
        <dbReference type="Proteomes" id="UP000887013"/>
    </source>
</evidence>
<dbReference type="InterPro" id="IPR001878">
    <property type="entry name" value="Znf_CCHC"/>
</dbReference>
<evidence type="ECO:0000259" key="3">
    <source>
        <dbReference type="PROSITE" id="PS50158"/>
    </source>
</evidence>
<dbReference type="InterPro" id="IPR021109">
    <property type="entry name" value="Peptidase_aspartic_dom_sf"/>
</dbReference>
<organism evidence="4 5">
    <name type="scientific">Nephila pilipes</name>
    <name type="common">Giant wood spider</name>
    <name type="synonym">Nephila maculata</name>
    <dbReference type="NCBI Taxonomy" id="299642"/>
    <lineage>
        <taxon>Eukaryota</taxon>
        <taxon>Metazoa</taxon>
        <taxon>Ecdysozoa</taxon>
        <taxon>Arthropoda</taxon>
        <taxon>Chelicerata</taxon>
        <taxon>Arachnida</taxon>
        <taxon>Araneae</taxon>
        <taxon>Araneomorphae</taxon>
        <taxon>Entelegynae</taxon>
        <taxon>Araneoidea</taxon>
        <taxon>Nephilidae</taxon>
        <taxon>Nephila</taxon>
    </lineage>
</organism>
<dbReference type="Pfam" id="PF08284">
    <property type="entry name" value="RVP_2"/>
    <property type="match status" value="1"/>
</dbReference>
<evidence type="ECO:0000256" key="1">
    <source>
        <dbReference type="PROSITE-ProRule" id="PRU00047"/>
    </source>
</evidence>
<evidence type="ECO:0000313" key="4">
    <source>
        <dbReference type="EMBL" id="GFT09901.1"/>
    </source>
</evidence>
<feature type="domain" description="CCHC-type" evidence="3">
    <location>
        <begin position="95"/>
        <end position="110"/>
    </location>
</feature>
<dbReference type="Proteomes" id="UP000887013">
    <property type="component" value="Unassembled WGS sequence"/>
</dbReference>
<dbReference type="PROSITE" id="PS50158">
    <property type="entry name" value="ZF_CCHC"/>
    <property type="match status" value="1"/>
</dbReference>
<dbReference type="EMBL" id="BMAW01103596">
    <property type="protein sequence ID" value="GFT09901.1"/>
    <property type="molecule type" value="Genomic_DNA"/>
</dbReference>
<name>A0A8X6TFM9_NEPPI</name>
<dbReference type="AlphaFoldDB" id="A0A8X6TFM9"/>
<feature type="region of interest" description="Disordered" evidence="2">
    <location>
        <begin position="49"/>
        <end position="86"/>
    </location>
</feature>
<dbReference type="CDD" id="cd00303">
    <property type="entry name" value="retropepsin_like"/>
    <property type="match status" value="1"/>
</dbReference>
<feature type="non-terminal residue" evidence="4">
    <location>
        <position position="1"/>
    </location>
</feature>